<dbReference type="PANTHER" id="PTHR43298">
    <property type="entry name" value="MULTIDRUG RESISTANCE PROTEIN NORM-RELATED"/>
    <property type="match status" value="1"/>
</dbReference>
<keyword evidence="9 13" id="KW-1133">Transmembrane helix</keyword>
<dbReference type="PIRSF" id="PIRSF006603">
    <property type="entry name" value="DinF"/>
    <property type="match status" value="1"/>
</dbReference>
<feature type="transmembrane region" description="Helical" evidence="13">
    <location>
        <begin position="350"/>
        <end position="374"/>
    </location>
</feature>
<evidence type="ECO:0000256" key="5">
    <source>
        <dbReference type="ARBA" id="ARBA00022448"/>
    </source>
</evidence>
<keyword evidence="8 13" id="KW-0812">Transmembrane</keyword>
<dbReference type="GO" id="GO:0015297">
    <property type="term" value="F:antiporter activity"/>
    <property type="evidence" value="ECO:0007669"/>
    <property type="project" value="UniProtKB-KW"/>
</dbReference>
<dbReference type="GO" id="GO:0006811">
    <property type="term" value="P:monoatomic ion transport"/>
    <property type="evidence" value="ECO:0007669"/>
    <property type="project" value="UniProtKB-KW"/>
</dbReference>
<comment type="subcellular location">
    <subcellularLocation>
        <location evidence="2">Cell membrane</location>
        <topology evidence="2">Multi-pass membrane protein</topology>
    </subcellularLocation>
</comment>
<keyword evidence="6" id="KW-0050">Antiport</keyword>
<dbReference type="PANTHER" id="PTHR43298:SF2">
    <property type="entry name" value="FMN_FAD EXPORTER YEEO-RELATED"/>
    <property type="match status" value="1"/>
</dbReference>
<evidence type="ECO:0000256" key="13">
    <source>
        <dbReference type="SAM" id="Phobius"/>
    </source>
</evidence>
<feature type="transmembrane region" description="Helical" evidence="13">
    <location>
        <begin position="167"/>
        <end position="190"/>
    </location>
</feature>
<comment type="similarity">
    <text evidence="3">Belongs to the multi antimicrobial extrusion (MATE) (TC 2.A.66.1) family.</text>
</comment>
<reference evidence="14" key="2">
    <citation type="submission" date="2021-09" db="EMBL/GenBank/DDBJ databases">
        <authorList>
            <person name="Gilroy R."/>
        </authorList>
    </citation>
    <scope>NUCLEOTIDE SEQUENCE</scope>
    <source>
        <strain evidence="14">USAMLcec4-12693</strain>
    </source>
</reference>
<comment type="caution">
    <text evidence="14">The sequence shown here is derived from an EMBL/GenBank/DDBJ whole genome shotgun (WGS) entry which is preliminary data.</text>
</comment>
<feature type="transmembrane region" description="Helical" evidence="13">
    <location>
        <begin position="50"/>
        <end position="78"/>
    </location>
</feature>
<dbReference type="CDD" id="cd13138">
    <property type="entry name" value="MATE_yoeA_like"/>
    <property type="match status" value="1"/>
</dbReference>
<dbReference type="RefSeq" id="WP_176730976.1">
    <property type="nucleotide sequence ID" value="NZ_CABMJS010000025.1"/>
</dbReference>
<keyword evidence="7" id="KW-1003">Cell membrane</keyword>
<dbReference type="InterPro" id="IPR002528">
    <property type="entry name" value="MATE_fam"/>
</dbReference>
<name>A0A9D2VYM6_9FIRM</name>
<dbReference type="AlphaFoldDB" id="A0A9D2VYM6"/>
<feature type="transmembrane region" description="Helical" evidence="13">
    <location>
        <begin position="135"/>
        <end position="160"/>
    </location>
</feature>
<dbReference type="NCBIfam" id="TIGR00797">
    <property type="entry name" value="matE"/>
    <property type="match status" value="1"/>
</dbReference>
<evidence type="ECO:0000256" key="12">
    <source>
        <dbReference type="ARBA" id="ARBA00031636"/>
    </source>
</evidence>
<evidence type="ECO:0000256" key="3">
    <source>
        <dbReference type="ARBA" id="ARBA00010199"/>
    </source>
</evidence>
<dbReference type="InterPro" id="IPR050222">
    <property type="entry name" value="MATE_MdtK"/>
</dbReference>
<evidence type="ECO:0000256" key="10">
    <source>
        <dbReference type="ARBA" id="ARBA00023065"/>
    </source>
</evidence>
<dbReference type="GO" id="GO:0005886">
    <property type="term" value="C:plasma membrane"/>
    <property type="evidence" value="ECO:0007669"/>
    <property type="project" value="UniProtKB-SubCell"/>
</dbReference>
<dbReference type="GO" id="GO:0042910">
    <property type="term" value="F:xenobiotic transmembrane transporter activity"/>
    <property type="evidence" value="ECO:0007669"/>
    <property type="project" value="InterPro"/>
</dbReference>
<dbReference type="Proteomes" id="UP000813420">
    <property type="component" value="Unassembled WGS sequence"/>
</dbReference>
<feature type="transmembrane region" description="Helical" evidence="13">
    <location>
        <begin position="414"/>
        <end position="436"/>
    </location>
</feature>
<evidence type="ECO:0000313" key="15">
    <source>
        <dbReference type="Proteomes" id="UP000813420"/>
    </source>
</evidence>
<comment type="function">
    <text evidence="1">Multidrug efflux pump.</text>
</comment>
<evidence type="ECO:0000256" key="7">
    <source>
        <dbReference type="ARBA" id="ARBA00022475"/>
    </source>
</evidence>
<accession>A0A9D2VYM6</accession>
<dbReference type="EMBL" id="DYXE01000067">
    <property type="protein sequence ID" value="HJH50111.1"/>
    <property type="molecule type" value="Genomic_DNA"/>
</dbReference>
<evidence type="ECO:0000256" key="4">
    <source>
        <dbReference type="ARBA" id="ARBA00020268"/>
    </source>
</evidence>
<evidence type="ECO:0000256" key="1">
    <source>
        <dbReference type="ARBA" id="ARBA00003408"/>
    </source>
</evidence>
<feature type="transmembrane region" description="Helical" evidence="13">
    <location>
        <begin position="386"/>
        <end position="408"/>
    </location>
</feature>
<dbReference type="Pfam" id="PF01554">
    <property type="entry name" value="MatE"/>
    <property type="match status" value="2"/>
</dbReference>
<gene>
    <name evidence="14" type="ORF">K8V39_07605</name>
</gene>
<keyword evidence="5" id="KW-0813">Transport</keyword>
<reference evidence="14" key="1">
    <citation type="journal article" date="2021" name="PeerJ">
        <title>Extensive microbial diversity within the chicken gut microbiome revealed by metagenomics and culture.</title>
        <authorList>
            <person name="Gilroy R."/>
            <person name="Ravi A."/>
            <person name="Getino M."/>
            <person name="Pursley I."/>
            <person name="Horton D.L."/>
            <person name="Alikhan N.F."/>
            <person name="Baker D."/>
            <person name="Gharbi K."/>
            <person name="Hall N."/>
            <person name="Watson M."/>
            <person name="Adriaenssens E.M."/>
            <person name="Foster-Nyarko E."/>
            <person name="Jarju S."/>
            <person name="Secka A."/>
            <person name="Antonio M."/>
            <person name="Oren A."/>
            <person name="Chaudhuri R.R."/>
            <person name="La Ragione R."/>
            <person name="Hildebrand F."/>
            <person name="Pallen M.J."/>
        </authorList>
    </citation>
    <scope>NUCLEOTIDE SEQUENCE</scope>
    <source>
        <strain evidence="14">USAMLcec4-12693</strain>
    </source>
</reference>
<protein>
    <recommendedName>
        <fullName evidence="4">Probable multidrug resistance protein NorM</fullName>
    </recommendedName>
    <alternativeName>
        <fullName evidence="12">Multidrug-efflux transporter</fullName>
    </alternativeName>
</protein>
<evidence type="ECO:0000313" key="14">
    <source>
        <dbReference type="EMBL" id="HJH50111.1"/>
    </source>
</evidence>
<dbReference type="InterPro" id="IPR048279">
    <property type="entry name" value="MdtK-like"/>
</dbReference>
<organism evidence="14 15">
    <name type="scientific">Merdimonas faecis</name>
    <dbReference type="NCBI Taxonomy" id="1653435"/>
    <lineage>
        <taxon>Bacteria</taxon>
        <taxon>Bacillati</taxon>
        <taxon>Bacillota</taxon>
        <taxon>Clostridia</taxon>
        <taxon>Lachnospirales</taxon>
        <taxon>Lachnospiraceae</taxon>
        <taxon>Merdimonas</taxon>
    </lineage>
</organism>
<evidence type="ECO:0000256" key="9">
    <source>
        <dbReference type="ARBA" id="ARBA00022989"/>
    </source>
</evidence>
<proteinExistence type="inferred from homology"/>
<sequence>MKFVQDMTAGSPSKLLVSFSLPILAGSLIQQLYTMTDSIIVGRFVGADALAAIGACGSLTYLFFSLFFGLSAGIGIIIARYFGAGKDEQVQKGIANSVFLLLGAAILLTVTGICFARPILLYLGTPSDILKDAVAYFQITSAGILGVAFYNGISSILRALGDSKTPLIFLVIASLLNVGLDLLFVLVFHLGVAGTALATSLAQFVSACTCLIFALHTNPFFRLKKEQFRPDKILLGQMTHIGLPLALQDALIAISCVALQTVINSFGTAIVAAFTATNRIETMLGQIYLTMNTALSSYTAQNLGAGKVSRVREGTRFCVWITAAFSLCMVVLMHLFGSAFMTLFVDDTSVIQTGAFALALTSWFFIAWGLLYIFRGVLNGAGNAAFAYISGILEVVGRVGSAVLLTSLPLIGQWGIWLSEGITWILVACAGIICYLHGTWARRTA</sequence>
<feature type="transmembrane region" description="Helical" evidence="13">
    <location>
        <begin position="196"/>
        <end position="215"/>
    </location>
</feature>
<evidence type="ECO:0000256" key="8">
    <source>
        <dbReference type="ARBA" id="ARBA00022692"/>
    </source>
</evidence>
<keyword evidence="10" id="KW-0406">Ion transport</keyword>
<keyword evidence="11 13" id="KW-0472">Membrane</keyword>
<evidence type="ECO:0000256" key="6">
    <source>
        <dbReference type="ARBA" id="ARBA00022449"/>
    </source>
</evidence>
<feature type="transmembrane region" description="Helical" evidence="13">
    <location>
        <begin position="98"/>
        <end position="123"/>
    </location>
</feature>
<evidence type="ECO:0000256" key="11">
    <source>
        <dbReference type="ARBA" id="ARBA00023136"/>
    </source>
</evidence>
<evidence type="ECO:0000256" key="2">
    <source>
        <dbReference type="ARBA" id="ARBA00004651"/>
    </source>
</evidence>
<feature type="transmembrane region" description="Helical" evidence="13">
    <location>
        <begin position="317"/>
        <end position="344"/>
    </location>
</feature>